<accession>A0A4V1IZ17</accession>
<organism evidence="2 3">
    <name type="scientific">Rozella allomycis (strain CSF55)</name>
    <dbReference type="NCBI Taxonomy" id="988480"/>
    <lineage>
        <taxon>Eukaryota</taxon>
        <taxon>Fungi</taxon>
        <taxon>Fungi incertae sedis</taxon>
        <taxon>Cryptomycota</taxon>
        <taxon>Cryptomycota incertae sedis</taxon>
        <taxon>Rozella</taxon>
    </lineage>
</organism>
<evidence type="ECO:0000256" key="1">
    <source>
        <dbReference type="SAM" id="MobiDB-lite"/>
    </source>
</evidence>
<name>A0A4V1IZ17_ROZAC</name>
<sequence length="626" mass="72031">KEKEKERKESESEEKEGVLNTSTATTTAADNTSLNVTFANTTLPLTSATSTTTATAATTLSPTATSSVTLLNCLADQWATMENVFVNGVKFIFRSIRREKESILRYFFNVKRKYEEYLQRPDDKQFFINKFQNYFNSFEDDQRSDNEVKNEIFLKCLELQNNLWEISEKLKEEGEVERQMIINNRWLEDHLIFNINYYLGLFQLELDRHFNTKQIVLDYFKDLEGKALDEKNTDEFKLEFLQISQEDPKIKLEQSKSIKKKKEETNDLNYFTNFISNSFNECTSKLSIEFNLDQFSTLNQSEISKIIKTDESITRKRLERIKFHATESLKEIYAKSQETFNILEEWNNNKFNAEMNSIKEMINVIQEAIEIEIPLKNQLLLFGNSFHVNSNCELEICERAVNVEPCFDTGDSDGLNAFQINHLINQLDLQSDSPADCYSFFTITSVDLMNVLQRIAVSNYSQDLLPESLLLMDYSILMNYLVSLEVGSVVWWPKFILAVANKRESGIASMVMCFVQLDLCNALRSKVNASIDVALLEAVLLSLDNEWKSTLSKTFSRITLDKTSLSQLVKTCSNFIVSEESIDSVFNELNGSDLSNLPNIIENVIGPLKHLESCPELKSKHSIETN</sequence>
<dbReference type="EMBL" id="ML006482">
    <property type="protein sequence ID" value="RKP16499.1"/>
    <property type="molecule type" value="Genomic_DNA"/>
</dbReference>
<proteinExistence type="predicted"/>
<dbReference type="PANTHER" id="PTHR14919:SF0">
    <property type="entry name" value="SPERM FLAGELLAR PROTEIN 2"/>
    <property type="match status" value="1"/>
</dbReference>
<reference evidence="3" key="1">
    <citation type="journal article" date="2018" name="Nat. Microbiol.">
        <title>Leveraging single-cell genomics to expand the fungal tree of life.</title>
        <authorList>
            <person name="Ahrendt S.R."/>
            <person name="Quandt C.A."/>
            <person name="Ciobanu D."/>
            <person name="Clum A."/>
            <person name="Salamov A."/>
            <person name="Andreopoulos B."/>
            <person name="Cheng J.F."/>
            <person name="Woyke T."/>
            <person name="Pelin A."/>
            <person name="Henrissat B."/>
            <person name="Reynolds N.K."/>
            <person name="Benny G.L."/>
            <person name="Smith M.E."/>
            <person name="James T.Y."/>
            <person name="Grigoriev I.V."/>
        </authorList>
    </citation>
    <scope>NUCLEOTIDE SEQUENCE [LARGE SCALE GENOMIC DNA]</scope>
    <source>
        <strain evidence="3">CSF55</strain>
    </source>
</reference>
<dbReference type="InterPro" id="IPR052634">
    <property type="entry name" value="Sperm_flagellar-bone_growth"/>
</dbReference>
<evidence type="ECO:0000313" key="2">
    <source>
        <dbReference type="EMBL" id="RKP16499.1"/>
    </source>
</evidence>
<evidence type="ECO:0000313" key="3">
    <source>
        <dbReference type="Proteomes" id="UP000281549"/>
    </source>
</evidence>
<dbReference type="PANTHER" id="PTHR14919">
    <property type="entry name" value="KPL2-RELATED"/>
    <property type="match status" value="1"/>
</dbReference>
<protein>
    <submittedName>
        <fullName evidence="2">Uncharacterized protein</fullName>
    </submittedName>
</protein>
<gene>
    <name evidence="2" type="ORF">ROZALSC1DRAFT_25207</name>
</gene>
<dbReference type="AlphaFoldDB" id="A0A4V1IZ17"/>
<feature type="region of interest" description="Disordered" evidence="1">
    <location>
        <begin position="1"/>
        <end position="26"/>
    </location>
</feature>
<feature type="compositionally biased region" description="Basic and acidic residues" evidence="1">
    <location>
        <begin position="1"/>
        <end position="10"/>
    </location>
</feature>
<feature type="non-terminal residue" evidence="2">
    <location>
        <position position="1"/>
    </location>
</feature>
<dbReference type="Proteomes" id="UP000281549">
    <property type="component" value="Unassembled WGS sequence"/>
</dbReference>